<reference evidence="1" key="2">
    <citation type="submission" date="2020-06" db="EMBL/GenBank/DDBJ databases">
        <title>Helianthus annuus Genome sequencing and assembly Release 2.</title>
        <authorList>
            <person name="Gouzy J."/>
            <person name="Langlade N."/>
            <person name="Munos S."/>
        </authorList>
    </citation>
    <scope>NUCLEOTIDE SEQUENCE</scope>
    <source>
        <tissue evidence="1">Leaves</tissue>
    </source>
</reference>
<dbReference type="Gramene" id="mRNA:HanXRQr2_Chr12g0563061">
    <property type="protein sequence ID" value="CDS:HanXRQr2_Chr12g0563061.1"/>
    <property type="gene ID" value="HanXRQr2_Chr12g0563061"/>
</dbReference>
<organism evidence="1 2">
    <name type="scientific">Helianthus annuus</name>
    <name type="common">Common sunflower</name>
    <dbReference type="NCBI Taxonomy" id="4232"/>
    <lineage>
        <taxon>Eukaryota</taxon>
        <taxon>Viridiplantae</taxon>
        <taxon>Streptophyta</taxon>
        <taxon>Embryophyta</taxon>
        <taxon>Tracheophyta</taxon>
        <taxon>Spermatophyta</taxon>
        <taxon>Magnoliopsida</taxon>
        <taxon>eudicotyledons</taxon>
        <taxon>Gunneridae</taxon>
        <taxon>Pentapetalae</taxon>
        <taxon>asterids</taxon>
        <taxon>campanulids</taxon>
        <taxon>Asterales</taxon>
        <taxon>Asteraceae</taxon>
        <taxon>Asteroideae</taxon>
        <taxon>Heliantheae alliance</taxon>
        <taxon>Heliantheae</taxon>
        <taxon>Helianthus</taxon>
    </lineage>
</organism>
<protein>
    <submittedName>
        <fullName evidence="1">Uncharacterized protein</fullName>
    </submittedName>
</protein>
<proteinExistence type="predicted"/>
<gene>
    <name evidence="1" type="ORF">HanXRQr2_Chr12g0563061</name>
</gene>
<dbReference type="AlphaFoldDB" id="A0A9K3HK44"/>
<reference evidence="1" key="1">
    <citation type="journal article" date="2017" name="Nature">
        <title>The sunflower genome provides insights into oil metabolism, flowering and Asterid evolution.</title>
        <authorList>
            <person name="Badouin H."/>
            <person name="Gouzy J."/>
            <person name="Grassa C.J."/>
            <person name="Murat F."/>
            <person name="Staton S.E."/>
            <person name="Cottret L."/>
            <person name="Lelandais-Briere C."/>
            <person name="Owens G.L."/>
            <person name="Carrere S."/>
            <person name="Mayjonade B."/>
            <person name="Legrand L."/>
            <person name="Gill N."/>
            <person name="Kane N.C."/>
            <person name="Bowers J.E."/>
            <person name="Hubner S."/>
            <person name="Bellec A."/>
            <person name="Berard A."/>
            <person name="Berges H."/>
            <person name="Blanchet N."/>
            <person name="Boniface M.C."/>
            <person name="Brunel D."/>
            <person name="Catrice O."/>
            <person name="Chaidir N."/>
            <person name="Claudel C."/>
            <person name="Donnadieu C."/>
            <person name="Faraut T."/>
            <person name="Fievet G."/>
            <person name="Helmstetter N."/>
            <person name="King M."/>
            <person name="Knapp S.J."/>
            <person name="Lai Z."/>
            <person name="Le Paslier M.C."/>
            <person name="Lippi Y."/>
            <person name="Lorenzon L."/>
            <person name="Mandel J.R."/>
            <person name="Marage G."/>
            <person name="Marchand G."/>
            <person name="Marquand E."/>
            <person name="Bret-Mestries E."/>
            <person name="Morien E."/>
            <person name="Nambeesan S."/>
            <person name="Nguyen T."/>
            <person name="Pegot-Espagnet P."/>
            <person name="Pouilly N."/>
            <person name="Raftis F."/>
            <person name="Sallet E."/>
            <person name="Schiex T."/>
            <person name="Thomas J."/>
            <person name="Vandecasteele C."/>
            <person name="Vares D."/>
            <person name="Vear F."/>
            <person name="Vautrin S."/>
            <person name="Crespi M."/>
            <person name="Mangin B."/>
            <person name="Burke J.M."/>
            <person name="Salse J."/>
            <person name="Munos S."/>
            <person name="Vincourt P."/>
            <person name="Rieseberg L.H."/>
            <person name="Langlade N.B."/>
        </authorList>
    </citation>
    <scope>NUCLEOTIDE SEQUENCE</scope>
    <source>
        <tissue evidence="1">Leaves</tissue>
    </source>
</reference>
<accession>A0A9K3HK44</accession>
<dbReference type="Proteomes" id="UP000215914">
    <property type="component" value="Unassembled WGS sequence"/>
</dbReference>
<sequence length="71" mass="8247">MAVCSTIYRTNPTRHPPTTVALGFCRKSGLLGFGQMNLVVHMFHMFDSGRVGVTLRRQKLTWRCEDFWRDD</sequence>
<comment type="caution">
    <text evidence="1">The sequence shown here is derived from an EMBL/GenBank/DDBJ whole genome shotgun (WGS) entry which is preliminary data.</text>
</comment>
<dbReference type="EMBL" id="MNCJ02000327">
    <property type="protein sequence ID" value="KAF5779741.1"/>
    <property type="molecule type" value="Genomic_DNA"/>
</dbReference>
<evidence type="ECO:0000313" key="1">
    <source>
        <dbReference type="EMBL" id="KAF5779741.1"/>
    </source>
</evidence>
<evidence type="ECO:0000313" key="2">
    <source>
        <dbReference type="Proteomes" id="UP000215914"/>
    </source>
</evidence>
<name>A0A9K3HK44_HELAN</name>
<keyword evidence="2" id="KW-1185">Reference proteome</keyword>